<organism evidence="9 10">
    <name type="scientific">Vibrio casei</name>
    <dbReference type="NCBI Taxonomy" id="673372"/>
    <lineage>
        <taxon>Bacteria</taxon>
        <taxon>Pseudomonadati</taxon>
        <taxon>Pseudomonadota</taxon>
        <taxon>Gammaproteobacteria</taxon>
        <taxon>Vibrionales</taxon>
        <taxon>Vibrionaceae</taxon>
        <taxon>Vibrio</taxon>
    </lineage>
</organism>
<comment type="subcellular location">
    <subcellularLocation>
        <location evidence="1">Cell membrane</location>
        <topology evidence="1">Lipid-anchor</topology>
    </subcellularLocation>
</comment>
<gene>
    <name evidence="9" type="ORF">CIK83_09240</name>
</gene>
<keyword evidence="6 7" id="KW-0449">Lipoprotein</keyword>
<name>A0A368LPK6_9VIBR</name>
<protein>
    <recommendedName>
        <fullName evidence="7">Lipoprotein</fullName>
    </recommendedName>
</protein>
<keyword evidence="4" id="KW-0472">Membrane</keyword>
<evidence type="ECO:0000256" key="2">
    <source>
        <dbReference type="ARBA" id="ARBA00022475"/>
    </source>
</evidence>
<evidence type="ECO:0000256" key="3">
    <source>
        <dbReference type="ARBA" id="ARBA00022729"/>
    </source>
</evidence>
<keyword evidence="10" id="KW-1185">Reference proteome</keyword>
<evidence type="ECO:0000256" key="5">
    <source>
        <dbReference type="ARBA" id="ARBA00023139"/>
    </source>
</evidence>
<dbReference type="CDD" id="cd13598">
    <property type="entry name" value="PBP2_lipoprotein_IlpA_like"/>
    <property type="match status" value="1"/>
</dbReference>
<reference evidence="9 10" key="1">
    <citation type="journal article" date="2017" name="Elife">
        <title>Extensive horizontal gene transfer in cheese-associated bacteria.</title>
        <authorList>
            <person name="Bonham K.S."/>
            <person name="Wolfe B.E."/>
            <person name="Dutton R.J."/>
        </authorList>
    </citation>
    <scope>NUCLEOTIDE SEQUENCE [LARGE SCALE GENOMIC DNA]</scope>
    <source>
        <strain evidence="9 10">JB196</strain>
    </source>
</reference>
<dbReference type="Proteomes" id="UP000252479">
    <property type="component" value="Unassembled WGS sequence"/>
</dbReference>
<dbReference type="SUPFAM" id="SSF53850">
    <property type="entry name" value="Periplasmic binding protein-like II"/>
    <property type="match status" value="1"/>
</dbReference>
<comment type="similarity">
    <text evidence="7">Belongs to the nlpA lipoprotein family.</text>
</comment>
<comment type="caution">
    <text evidence="9">The sequence shown here is derived from an EMBL/GenBank/DDBJ whole genome shotgun (WGS) entry which is preliminary data.</text>
</comment>
<dbReference type="NCBIfam" id="TIGR00363">
    <property type="entry name" value="MetQ/NlpA family lipoprotein"/>
    <property type="match status" value="1"/>
</dbReference>
<evidence type="ECO:0000256" key="1">
    <source>
        <dbReference type="ARBA" id="ARBA00004193"/>
    </source>
</evidence>
<dbReference type="Pfam" id="PF03180">
    <property type="entry name" value="Lipoprotein_9"/>
    <property type="match status" value="1"/>
</dbReference>
<evidence type="ECO:0000256" key="6">
    <source>
        <dbReference type="ARBA" id="ARBA00023288"/>
    </source>
</evidence>
<dbReference type="GeneID" id="303189106"/>
<accession>A0A368LPK6</accession>
<dbReference type="EMBL" id="QPGL01000001">
    <property type="protein sequence ID" value="RCS73768.1"/>
    <property type="molecule type" value="Genomic_DNA"/>
</dbReference>
<evidence type="ECO:0000313" key="9">
    <source>
        <dbReference type="EMBL" id="RCS73768.1"/>
    </source>
</evidence>
<dbReference type="PIRSF" id="PIRSF002854">
    <property type="entry name" value="MetQ"/>
    <property type="match status" value="1"/>
</dbReference>
<evidence type="ECO:0000313" key="10">
    <source>
        <dbReference type="Proteomes" id="UP000252479"/>
    </source>
</evidence>
<dbReference type="InterPro" id="IPR004872">
    <property type="entry name" value="Lipoprotein_NlpA"/>
</dbReference>
<feature type="signal peptide" evidence="8">
    <location>
        <begin position="1"/>
        <end position="24"/>
    </location>
</feature>
<evidence type="ECO:0000256" key="8">
    <source>
        <dbReference type="SAM" id="SignalP"/>
    </source>
</evidence>
<sequence>MKLKNLFSAAAITTSLLLAGTANAASNTINVGVIAGAEAQVAEVAAKVAKDKYNLDVKLTIFSDYVIPNAALDDGSIDANAFQHLPYLDQQIKDRGYKIKPVGNTFVYPIAAYSKKIKSLDELKKGDSIAIPNDPTNEGRALLLLQEKGLIKLSKESGLQATPLDVIDNPKKLDFVELEAPQLPNSLQDVALAIINTTYASSINLSPEKDGIFVEDKESPYVNLIVAREDNANNENVQNFVKAYQTEEVYEAAKKLFKGGVVKGW</sequence>
<keyword evidence="3 8" id="KW-0732">Signal</keyword>
<dbReference type="PANTHER" id="PTHR30429">
    <property type="entry name" value="D-METHIONINE-BINDING LIPOPROTEIN METQ"/>
    <property type="match status" value="1"/>
</dbReference>
<dbReference type="Gene3D" id="3.40.190.10">
    <property type="entry name" value="Periplasmic binding protein-like II"/>
    <property type="match status" value="2"/>
</dbReference>
<proteinExistence type="inferred from homology"/>
<dbReference type="GO" id="GO:0005886">
    <property type="term" value="C:plasma membrane"/>
    <property type="evidence" value="ECO:0007669"/>
    <property type="project" value="UniProtKB-SubCell"/>
</dbReference>
<dbReference type="PANTHER" id="PTHR30429:SF1">
    <property type="entry name" value="D-METHIONINE-BINDING LIPOPROTEIN METQ-RELATED"/>
    <property type="match status" value="1"/>
</dbReference>
<dbReference type="FunFam" id="3.40.190.10:FF:000016">
    <property type="entry name" value="Lipoprotein"/>
    <property type="match status" value="1"/>
</dbReference>
<dbReference type="GO" id="GO:0015821">
    <property type="term" value="P:methionine transport"/>
    <property type="evidence" value="ECO:0007669"/>
    <property type="project" value="UniProtKB-ARBA"/>
</dbReference>
<dbReference type="OrthoDB" id="9812878at2"/>
<feature type="chain" id="PRO_5017008850" description="Lipoprotein" evidence="8">
    <location>
        <begin position="25"/>
        <end position="265"/>
    </location>
</feature>
<keyword evidence="5" id="KW-0564">Palmitate</keyword>
<evidence type="ECO:0000256" key="4">
    <source>
        <dbReference type="ARBA" id="ARBA00023136"/>
    </source>
</evidence>
<dbReference type="AlphaFoldDB" id="A0A368LPK6"/>
<dbReference type="RefSeq" id="WP_086961550.1">
    <property type="nucleotide sequence ID" value="NZ_AP018680.1"/>
</dbReference>
<keyword evidence="2" id="KW-1003">Cell membrane</keyword>
<evidence type="ECO:0000256" key="7">
    <source>
        <dbReference type="PIRNR" id="PIRNR002854"/>
    </source>
</evidence>
<dbReference type="NCBIfam" id="NF008285">
    <property type="entry name" value="PRK11063.1"/>
    <property type="match status" value="1"/>
</dbReference>